<evidence type="ECO:0000256" key="3">
    <source>
        <dbReference type="ARBA" id="ARBA00020399"/>
    </source>
</evidence>
<evidence type="ECO:0000256" key="6">
    <source>
        <dbReference type="ARBA" id="ARBA00022695"/>
    </source>
</evidence>
<feature type="compositionally biased region" description="Polar residues" evidence="13">
    <location>
        <begin position="746"/>
        <end position="755"/>
    </location>
</feature>
<dbReference type="InterPro" id="IPR001126">
    <property type="entry name" value="UmuC"/>
</dbReference>
<keyword evidence="12" id="KW-0539">Nucleus</keyword>
<evidence type="ECO:0000256" key="13">
    <source>
        <dbReference type="SAM" id="MobiDB-lite"/>
    </source>
</evidence>
<dbReference type="GO" id="GO:0042276">
    <property type="term" value="P:error-prone translesion synthesis"/>
    <property type="evidence" value="ECO:0007669"/>
    <property type="project" value="TreeGrafter"/>
</dbReference>
<evidence type="ECO:0000256" key="1">
    <source>
        <dbReference type="ARBA" id="ARBA00004123"/>
    </source>
</evidence>
<dbReference type="Pfam" id="PF00817">
    <property type="entry name" value="IMS"/>
    <property type="match status" value="1"/>
</dbReference>
<dbReference type="InterPro" id="IPR025527">
    <property type="entry name" value="HUWE1/Rev1_UBM"/>
</dbReference>
<dbReference type="OrthoDB" id="427711at2759"/>
<dbReference type="PANTHER" id="PTHR45990:SF1">
    <property type="entry name" value="DNA REPAIR PROTEIN REV1"/>
    <property type="match status" value="1"/>
</dbReference>
<feature type="region of interest" description="Disordered" evidence="13">
    <location>
        <begin position="865"/>
        <end position="887"/>
    </location>
</feature>
<feature type="region of interest" description="Disordered" evidence="13">
    <location>
        <begin position="773"/>
        <end position="828"/>
    </location>
</feature>
<keyword evidence="8" id="KW-0227">DNA damage</keyword>
<dbReference type="Pfam" id="PF21999">
    <property type="entry name" value="IMS_HHH_1"/>
    <property type="match status" value="1"/>
</dbReference>
<evidence type="ECO:0000256" key="4">
    <source>
        <dbReference type="ARBA" id="ARBA00022634"/>
    </source>
</evidence>
<feature type="region of interest" description="Disordered" evidence="13">
    <location>
        <begin position="712"/>
        <end position="756"/>
    </location>
</feature>
<organism evidence="16 17">
    <name type="scientific">Pythium oligandrum</name>
    <name type="common">Mycoparasitic fungus</name>
    <dbReference type="NCBI Taxonomy" id="41045"/>
    <lineage>
        <taxon>Eukaryota</taxon>
        <taxon>Sar</taxon>
        <taxon>Stramenopiles</taxon>
        <taxon>Oomycota</taxon>
        <taxon>Peronosporomycetes</taxon>
        <taxon>Pythiales</taxon>
        <taxon>Pythiaceae</taxon>
        <taxon>Pythium</taxon>
    </lineage>
</organism>
<dbReference type="PROSITE" id="PS50173">
    <property type="entry name" value="UMUC"/>
    <property type="match status" value="1"/>
</dbReference>
<feature type="compositionally biased region" description="Acidic residues" evidence="13">
    <location>
        <begin position="239"/>
        <end position="255"/>
    </location>
</feature>
<feature type="region of interest" description="Disordered" evidence="13">
    <location>
        <begin position="72"/>
        <end position="98"/>
    </location>
</feature>
<name>A0A8K1CSL4_PYTOL</name>
<evidence type="ECO:0000256" key="9">
    <source>
        <dbReference type="ARBA" id="ARBA00022842"/>
    </source>
</evidence>
<dbReference type="InterPro" id="IPR053848">
    <property type="entry name" value="IMS_HHH_1"/>
</dbReference>
<dbReference type="CDD" id="cd17719">
    <property type="entry name" value="BRCT_Rev1"/>
    <property type="match status" value="1"/>
</dbReference>
<dbReference type="Gene3D" id="3.40.1170.60">
    <property type="match status" value="1"/>
</dbReference>
<dbReference type="FunFam" id="3.30.1490.100:FF:000001">
    <property type="entry name" value="DNA repair protein REV1"/>
    <property type="match status" value="1"/>
</dbReference>
<dbReference type="SUPFAM" id="SSF56672">
    <property type="entry name" value="DNA/RNA polymerases"/>
    <property type="match status" value="1"/>
</dbReference>
<dbReference type="Pfam" id="PF14377">
    <property type="entry name" value="UBM"/>
    <property type="match status" value="1"/>
</dbReference>
<dbReference type="Gene3D" id="3.30.1490.100">
    <property type="entry name" value="DNA polymerase, Y-family, little finger domain"/>
    <property type="match status" value="1"/>
</dbReference>
<dbReference type="Proteomes" id="UP000794436">
    <property type="component" value="Unassembled WGS sequence"/>
</dbReference>
<feature type="compositionally biased region" description="Polar residues" evidence="13">
    <location>
        <begin position="869"/>
        <end position="887"/>
    </location>
</feature>
<dbReference type="InterPro" id="IPR036420">
    <property type="entry name" value="BRCT_dom_sf"/>
</dbReference>
<dbReference type="InterPro" id="IPR017961">
    <property type="entry name" value="DNA_pol_Y-fam_little_finger"/>
</dbReference>
<dbReference type="SUPFAM" id="SSF52113">
    <property type="entry name" value="BRCT domain"/>
    <property type="match status" value="1"/>
</dbReference>
<dbReference type="GO" id="GO:0005634">
    <property type="term" value="C:nucleus"/>
    <property type="evidence" value="ECO:0007669"/>
    <property type="project" value="UniProtKB-SubCell"/>
</dbReference>
<feature type="domain" description="BRCT" evidence="14">
    <location>
        <begin position="99"/>
        <end position="189"/>
    </location>
</feature>
<dbReference type="InterPro" id="IPR001357">
    <property type="entry name" value="BRCT_dom"/>
</dbReference>
<keyword evidence="9" id="KW-0460">Magnesium</keyword>
<keyword evidence="5" id="KW-0808">Transferase</keyword>
<dbReference type="InterPro" id="IPR043502">
    <property type="entry name" value="DNA/RNA_pol_sf"/>
</dbReference>
<sequence>MSRHVDGGGEKPGIKAFGNGLVRQEDAGKKRKELGEHHGGSFGVYMSHKIQKLRNQNQGFVDGSHRTESILTQAEPTSSSSHPSTVSNSNSEEVTSSSASSTLFTGVHVLVDGYTVPSKEEIRTLVLMYGGGFEHYDTSQVTHIVATHIAVSRLKQLKKMRRPPPVVHPDWILKSIEQNTLLPVQPFLYHGFGDPTQNSVISSLSLSASAKSQSVSPGKPRSEEITTFDRPITSKPGEQDENSFSESDGGSEGEDHDAMLTHMLSQPAQSSPEKRNPGLDPPPLTNSSRDGPAFVRHFFAKSRLHHIGSWRSTFQQRAGEFLSKYKGKPFLRESPASSDRVILHVDMDCFFVAVAIRDKPEYQNVPIAIAHSGNAGSSEISSCNYLARERGVKASMFMQSAKDLCPELVVLPYKFDEIEEVSFQIYDIFFSRTPYVQAMSCDEAYLEFAKGTDGVSMAKEIRQAIFEKTRCTASVGISYNILLAKLATREGKPNGLFHIASPEQAEPFLLSLKIRDLPGVGRRMGATMDELGLQDILQLRSLSKFELQKHFGKTTSEMLHNYARGIDIRPLSIESNMMRKSVSAVVNFGIRFQSWKDATEFMMALAEEMSSRLKNLKVRTKCLTLQIMKRREGAPVVPSKFMGHGICDNFSKSRVLPEATDSELVIGNVCIELLRQFNFPNEDLRGVGIQSTKLVSTIKPTETRTGQLFRTWLSEKDGKTSSEATNGRANKDMAVPRNERSESESHIPTLSQINPSVLEELPPAIRDEIMASYASSSTRGQQPRPQAQPQPPRELSGWQPPRAKGKQKLVVNRAAHNSAQRPRNHAVSAGPVSALNDISFSQVDQDVYHALPMTIRKEINSYAKRRKGTSTSKVPYNAPETQSTAQQATASYDSNQLQTIEELFDCLVASLEYQGLPEEVDTASRMAATSSAFDAIYLRILVEIENHALDEALRMTRYLRRKCQNLIGQRSSEALRIGFNIVLEQVNSGLQMNYQGVFSSRLVAPL</sequence>
<dbReference type="SMART" id="SM00292">
    <property type="entry name" value="BRCT"/>
    <property type="match status" value="1"/>
</dbReference>
<reference evidence="16" key="1">
    <citation type="submission" date="2019-03" db="EMBL/GenBank/DDBJ databases">
        <title>Long read genome sequence of the mycoparasitic Pythium oligandrum ATCC 38472 isolated from sugarbeet rhizosphere.</title>
        <authorList>
            <person name="Gaulin E."/>
        </authorList>
    </citation>
    <scope>NUCLEOTIDE SEQUENCE</scope>
    <source>
        <strain evidence="16">ATCC 38472_TT</strain>
    </source>
</reference>
<feature type="region of interest" description="Disordered" evidence="13">
    <location>
        <begin position="210"/>
        <end position="291"/>
    </location>
</feature>
<dbReference type="GO" id="GO:0003684">
    <property type="term" value="F:damaged DNA binding"/>
    <property type="evidence" value="ECO:0007669"/>
    <property type="project" value="InterPro"/>
</dbReference>
<dbReference type="GO" id="GO:0006281">
    <property type="term" value="P:DNA repair"/>
    <property type="evidence" value="ECO:0007669"/>
    <property type="project" value="UniProtKB-KW"/>
</dbReference>
<dbReference type="Pfam" id="PF11799">
    <property type="entry name" value="IMS_C"/>
    <property type="match status" value="1"/>
</dbReference>
<feature type="compositionally biased region" description="Basic and acidic residues" evidence="13">
    <location>
        <begin position="1"/>
        <end position="13"/>
    </location>
</feature>
<evidence type="ECO:0000256" key="5">
    <source>
        <dbReference type="ARBA" id="ARBA00022679"/>
    </source>
</evidence>
<dbReference type="GO" id="GO:0070987">
    <property type="term" value="P:error-free translesion synthesis"/>
    <property type="evidence" value="ECO:0007669"/>
    <property type="project" value="TreeGrafter"/>
</dbReference>
<keyword evidence="7" id="KW-0479">Metal-binding</keyword>
<dbReference type="PANTHER" id="PTHR45990">
    <property type="entry name" value="DNA REPAIR PROTEIN REV1"/>
    <property type="match status" value="1"/>
</dbReference>
<dbReference type="GO" id="GO:0046872">
    <property type="term" value="F:metal ion binding"/>
    <property type="evidence" value="ECO:0007669"/>
    <property type="project" value="UniProtKB-KW"/>
</dbReference>
<dbReference type="GO" id="GO:0003887">
    <property type="term" value="F:DNA-directed DNA polymerase activity"/>
    <property type="evidence" value="ECO:0007669"/>
    <property type="project" value="InterPro"/>
</dbReference>
<gene>
    <name evidence="16" type="ORF">Poli38472_007642</name>
</gene>
<evidence type="ECO:0000256" key="11">
    <source>
        <dbReference type="ARBA" id="ARBA00023204"/>
    </source>
</evidence>
<keyword evidence="10" id="KW-0238">DNA-binding</keyword>
<dbReference type="Gene3D" id="1.10.150.20">
    <property type="entry name" value="5' to 3' exonuclease, C-terminal subdomain"/>
    <property type="match status" value="1"/>
</dbReference>
<dbReference type="GO" id="GO:0017125">
    <property type="term" value="F:deoxycytidyl transferase activity"/>
    <property type="evidence" value="ECO:0007669"/>
    <property type="project" value="TreeGrafter"/>
</dbReference>
<dbReference type="InterPro" id="IPR043128">
    <property type="entry name" value="Rev_trsase/Diguanyl_cyclase"/>
</dbReference>
<keyword evidence="4" id="KW-0237">DNA synthesis</keyword>
<dbReference type="InterPro" id="IPR036775">
    <property type="entry name" value="DNA_pol_Y-fam_lit_finger_sf"/>
</dbReference>
<feature type="compositionally biased region" description="Basic and acidic residues" evidence="13">
    <location>
        <begin position="23"/>
        <end position="39"/>
    </location>
</feature>
<proteinExistence type="inferred from homology"/>
<evidence type="ECO:0000256" key="8">
    <source>
        <dbReference type="ARBA" id="ARBA00022763"/>
    </source>
</evidence>
<dbReference type="Pfam" id="PF00533">
    <property type="entry name" value="BRCT"/>
    <property type="match status" value="1"/>
</dbReference>
<dbReference type="PROSITE" id="PS50172">
    <property type="entry name" value="BRCT"/>
    <property type="match status" value="1"/>
</dbReference>
<comment type="similarity">
    <text evidence="2">Belongs to the DNA polymerase type-Y family.</text>
</comment>
<dbReference type="EMBL" id="SPLM01000003">
    <property type="protein sequence ID" value="TMW67970.1"/>
    <property type="molecule type" value="Genomic_DNA"/>
</dbReference>
<evidence type="ECO:0000256" key="12">
    <source>
        <dbReference type="ARBA" id="ARBA00023242"/>
    </source>
</evidence>
<keyword evidence="11" id="KW-0234">DNA repair</keyword>
<evidence type="ECO:0000256" key="7">
    <source>
        <dbReference type="ARBA" id="ARBA00022723"/>
    </source>
</evidence>
<feature type="compositionally biased region" description="Low complexity" evidence="13">
    <location>
        <begin position="76"/>
        <end position="98"/>
    </location>
</feature>
<comment type="caution">
    <text evidence="16">The sequence shown here is derived from an EMBL/GenBank/DDBJ whole genome shotgun (WGS) entry which is preliminary data.</text>
</comment>
<evidence type="ECO:0000256" key="2">
    <source>
        <dbReference type="ARBA" id="ARBA00010945"/>
    </source>
</evidence>
<protein>
    <recommendedName>
        <fullName evidence="3">DNA repair protein REV1</fullName>
    </recommendedName>
</protein>
<evidence type="ECO:0000313" key="16">
    <source>
        <dbReference type="EMBL" id="TMW67970.1"/>
    </source>
</evidence>
<evidence type="ECO:0000259" key="15">
    <source>
        <dbReference type="PROSITE" id="PS50173"/>
    </source>
</evidence>
<dbReference type="SUPFAM" id="SSF100879">
    <property type="entry name" value="Lesion bypass DNA polymerase (Y-family), little finger domain"/>
    <property type="match status" value="1"/>
</dbReference>
<evidence type="ECO:0000256" key="10">
    <source>
        <dbReference type="ARBA" id="ARBA00023125"/>
    </source>
</evidence>
<feature type="domain" description="UmuC" evidence="15">
    <location>
        <begin position="342"/>
        <end position="521"/>
    </location>
</feature>
<evidence type="ECO:0000259" key="14">
    <source>
        <dbReference type="PROSITE" id="PS50172"/>
    </source>
</evidence>
<comment type="subcellular location">
    <subcellularLocation>
        <location evidence="1">Nucleus</location>
    </subcellularLocation>
</comment>
<keyword evidence="6" id="KW-0548">Nucleotidyltransferase</keyword>
<dbReference type="Gene3D" id="3.30.70.270">
    <property type="match status" value="1"/>
</dbReference>
<dbReference type="Gene3D" id="6.10.250.1630">
    <property type="match status" value="1"/>
</dbReference>
<feature type="region of interest" description="Disordered" evidence="13">
    <location>
        <begin position="1"/>
        <end position="40"/>
    </location>
</feature>
<accession>A0A8K1CSL4</accession>
<dbReference type="Gene3D" id="3.40.50.10190">
    <property type="entry name" value="BRCT domain"/>
    <property type="match status" value="1"/>
</dbReference>
<dbReference type="AlphaFoldDB" id="A0A8K1CSL4"/>
<dbReference type="Gene3D" id="6.10.250.1490">
    <property type="match status" value="1"/>
</dbReference>
<evidence type="ECO:0000313" key="17">
    <source>
        <dbReference type="Proteomes" id="UP000794436"/>
    </source>
</evidence>
<keyword evidence="17" id="KW-1185">Reference proteome</keyword>